<accession>A0AAX6EKR2</accession>
<evidence type="ECO:0000313" key="7">
    <source>
        <dbReference type="Proteomes" id="UP001140949"/>
    </source>
</evidence>
<sequence>MSRERREKMEQVKIVMVPFAAQGHLNQLLHFAINLSSTYVDLPVHYACSASYVRQAKSRIQGRDPASLEKVHFHELPLPPFPSPPPDPAANFPSHLVPSFEAAMELRAPLAALFLSLSVGCRRLVVVHDPMMSFVSSDVASLPNAESYRFQCVPSYNQLHHFCRQPDYDASRLRREVLDVILDPFEGCFSPEFRAFVVNNYIDVAAEAGTLFNSCRPVDGEFLDLLSGVPRYRGKKLFAVGPLNPLAIERGLSSHKCLEWLDEQPPASVLYVSFGSTSTMSDEQIERLATGLERSGQRFIWVLRDADLGDIFAADGDGGNGIGRRELPAGFEERVEGRGVVVRGWAPQLPILAHPSTGGFMSHCGWNSCMESLSMGVPIVAWPMHSDQPRNAVMVTEYLRTGVAVREWARHGDLVSSEAVEKAIGKVMVVQCCDEEGNGVRKRARLLGEAIRLSVAEGGSSRADMDSFVQHITRDA</sequence>
<keyword evidence="2 3" id="KW-0808">Transferase</keyword>
<evidence type="ECO:0000256" key="3">
    <source>
        <dbReference type="RuleBase" id="RU003718"/>
    </source>
</evidence>
<dbReference type="InterPro" id="IPR058980">
    <property type="entry name" value="Glyco_transf_N"/>
</dbReference>
<evidence type="ECO:0000259" key="5">
    <source>
        <dbReference type="Pfam" id="PF26168"/>
    </source>
</evidence>
<dbReference type="InterPro" id="IPR002213">
    <property type="entry name" value="UDP_glucos_trans"/>
</dbReference>
<evidence type="ECO:0000256" key="2">
    <source>
        <dbReference type="ARBA" id="ARBA00022679"/>
    </source>
</evidence>
<reference evidence="6" key="2">
    <citation type="submission" date="2023-04" db="EMBL/GenBank/DDBJ databases">
        <authorList>
            <person name="Bruccoleri R.E."/>
            <person name="Oakeley E.J."/>
            <person name="Faust A.-M."/>
            <person name="Dessus-Babus S."/>
            <person name="Altorfer M."/>
            <person name="Burckhardt D."/>
            <person name="Oertli M."/>
            <person name="Naumann U."/>
            <person name="Petersen F."/>
            <person name="Wong J."/>
        </authorList>
    </citation>
    <scope>NUCLEOTIDE SEQUENCE</scope>
    <source>
        <strain evidence="6">GSM-AAB239-AS_SAM_17_03QT</strain>
        <tissue evidence="6">Leaf</tissue>
    </source>
</reference>
<organism evidence="6 7">
    <name type="scientific">Iris pallida</name>
    <name type="common">Sweet iris</name>
    <dbReference type="NCBI Taxonomy" id="29817"/>
    <lineage>
        <taxon>Eukaryota</taxon>
        <taxon>Viridiplantae</taxon>
        <taxon>Streptophyta</taxon>
        <taxon>Embryophyta</taxon>
        <taxon>Tracheophyta</taxon>
        <taxon>Spermatophyta</taxon>
        <taxon>Magnoliopsida</taxon>
        <taxon>Liliopsida</taxon>
        <taxon>Asparagales</taxon>
        <taxon>Iridaceae</taxon>
        <taxon>Iridoideae</taxon>
        <taxon>Irideae</taxon>
        <taxon>Iris</taxon>
    </lineage>
</organism>
<reference evidence="6" key="1">
    <citation type="journal article" date="2023" name="GigaByte">
        <title>Genome assembly of the bearded iris, Iris pallida Lam.</title>
        <authorList>
            <person name="Bruccoleri R.E."/>
            <person name="Oakeley E.J."/>
            <person name="Faust A.M.E."/>
            <person name="Altorfer M."/>
            <person name="Dessus-Babus S."/>
            <person name="Burckhardt D."/>
            <person name="Oertli M."/>
            <person name="Naumann U."/>
            <person name="Petersen F."/>
            <person name="Wong J."/>
        </authorList>
    </citation>
    <scope>NUCLEOTIDE SEQUENCE</scope>
    <source>
        <strain evidence="6">GSM-AAB239-AS_SAM_17_03QT</strain>
    </source>
</reference>
<name>A0AAX6EKR2_IRIPA</name>
<gene>
    <name evidence="6" type="ORF">M6B38_183125</name>
</gene>
<dbReference type="Proteomes" id="UP001140949">
    <property type="component" value="Unassembled WGS sequence"/>
</dbReference>
<dbReference type="GO" id="GO:1901137">
    <property type="term" value="P:carbohydrate derivative biosynthetic process"/>
    <property type="evidence" value="ECO:0007669"/>
    <property type="project" value="UniProtKB-ARBA"/>
</dbReference>
<evidence type="ECO:0000256" key="4">
    <source>
        <dbReference type="RuleBase" id="RU362057"/>
    </source>
</evidence>
<feature type="domain" description="Glycosyltransferase N-terminal" evidence="5">
    <location>
        <begin position="10"/>
        <end position="245"/>
    </location>
</feature>
<comment type="caution">
    <text evidence="6">The sequence shown here is derived from an EMBL/GenBank/DDBJ whole genome shotgun (WGS) entry which is preliminary data.</text>
</comment>
<dbReference type="Pfam" id="PF00201">
    <property type="entry name" value="UDPGT"/>
    <property type="match status" value="1"/>
</dbReference>
<comment type="similarity">
    <text evidence="1 3">Belongs to the UDP-glycosyltransferase family.</text>
</comment>
<dbReference type="FunFam" id="3.40.50.2000:FF:000060">
    <property type="entry name" value="Glycosyltransferase"/>
    <property type="match status" value="1"/>
</dbReference>
<dbReference type="PROSITE" id="PS00375">
    <property type="entry name" value="UDPGT"/>
    <property type="match status" value="1"/>
</dbReference>
<dbReference type="CDD" id="cd03784">
    <property type="entry name" value="GT1_Gtf-like"/>
    <property type="match status" value="1"/>
</dbReference>
<dbReference type="EMBL" id="JANAVB010035820">
    <property type="protein sequence ID" value="KAJ6804415.1"/>
    <property type="molecule type" value="Genomic_DNA"/>
</dbReference>
<evidence type="ECO:0000256" key="1">
    <source>
        <dbReference type="ARBA" id="ARBA00009995"/>
    </source>
</evidence>
<dbReference type="InterPro" id="IPR035595">
    <property type="entry name" value="UDP_glycos_trans_CS"/>
</dbReference>
<protein>
    <recommendedName>
        <fullName evidence="4">Glycosyltransferase</fullName>
        <ecNumber evidence="4">2.4.1.-</ecNumber>
    </recommendedName>
</protein>
<dbReference type="Pfam" id="PF26168">
    <property type="entry name" value="Glyco_transf_N"/>
    <property type="match status" value="1"/>
</dbReference>
<dbReference type="SUPFAM" id="SSF53756">
    <property type="entry name" value="UDP-Glycosyltransferase/glycogen phosphorylase"/>
    <property type="match status" value="1"/>
</dbReference>
<dbReference type="AlphaFoldDB" id="A0AAX6EKR2"/>
<keyword evidence="3" id="KW-0328">Glycosyltransferase</keyword>
<dbReference type="PANTHER" id="PTHR48044:SF22">
    <property type="entry name" value="GLYCOSYLTRANSFERASE"/>
    <property type="match status" value="1"/>
</dbReference>
<dbReference type="Gene3D" id="3.40.50.2000">
    <property type="entry name" value="Glycogen Phosphorylase B"/>
    <property type="match status" value="2"/>
</dbReference>
<dbReference type="PANTHER" id="PTHR48044">
    <property type="entry name" value="GLYCOSYLTRANSFERASE"/>
    <property type="match status" value="1"/>
</dbReference>
<dbReference type="EC" id="2.4.1.-" evidence="4"/>
<dbReference type="GO" id="GO:0008194">
    <property type="term" value="F:UDP-glycosyltransferase activity"/>
    <property type="evidence" value="ECO:0007669"/>
    <property type="project" value="InterPro"/>
</dbReference>
<proteinExistence type="inferred from homology"/>
<evidence type="ECO:0000313" key="6">
    <source>
        <dbReference type="EMBL" id="KAJ6804415.1"/>
    </source>
</evidence>
<keyword evidence="7" id="KW-1185">Reference proteome</keyword>